<evidence type="ECO:0000313" key="2">
    <source>
        <dbReference type="EMBL" id="KAJ4001735.1"/>
    </source>
</evidence>
<proteinExistence type="predicted"/>
<gene>
    <name evidence="2" type="ORF">F5050DRAFT_1251309</name>
</gene>
<comment type="caution">
    <text evidence="2">The sequence shown here is derived from an EMBL/GenBank/DDBJ whole genome shotgun (WGS) entry which is preliminary data.</text>
</comment>
<sequence>MARWTRLFEVVLACGFVLGCAQHTIASPLPISTDGEVAGRAWCEGPSSSPEEYRSGIYRCNLFILRVSSRNWKRII</sequence>
<accession>A0ABQ8QT91</accession>
<evidence type="ECO:0000256" key="1">
    <source>
        <dbReference type="SAM" id="SignalP"/>
    </source>
</evidence>
<name>A0ABQ8QT91_9AGAR</name>
<dbReference type="EMBL" id="MU790507">
    <property type="protein sequence ID" value="KAJ4001735.1"/>
    <property type="molecule type" value="Genomic_DNA"/>
</dbReference>
<feature type="signal peptide" evidence="1">
    <location>
        <begin position="1"/>
        <end position="21"/>
    </location>
</feature>
<evidence type="ECO:0000313" key="3">
    <source>
        <dbReference type="Proteomes" id="UP001163828"/>
    </source>
</evidence>
<organism evidence="2 3">
    <name type="scientific">Lentinula boryana</name>
    <dbReference type="NCBI Taxonomy" id="40481"/>
    <lineage>
        <taxon>Eukaryota</taxon>
        <taxon>Fungi</taxon>
        <taxon>Dikarya</taxon>
        <taxon>Basidiomycota</taxon>
        <taxon>Agaricomycotina</taxon>
        <taxon>Agaricomycetes</taxon>
        <taxon>Agaricomycetidae</taxon>
        <taxon>Agaricales</taxon>
        <taxon>Marasmiineae</taxon>
        <taxon>Omphalotaceae</taxon>
        <taxon>Lentinula</taxon>
    </lineage>
</organism>
<dbReference type="PROSITE" id="PS51257">
    <property type="entry name" value="PROKAR_LIPOPROTEIN"/>
    <property type="match status" value="1"/>
</dbReference>
<keyword evidence="1" id="KW-0732">Signal</keyword>
<evidence type="ECO:0008006" key="4">
    <source>
        <dbReference type="Google" id="ProtNLM"/>
    </source>
</evidence>
<reference evidence="2" key="1">
    <citation type="submission" date="2022-08" db="EMBL/GenBank/DDBJ databases">
        <authorList>
            <consortium name="DOE Joint Genome Institute"/>
            <person name="Min B."/>
            <person name="Riley R."/>
            <person name="Sierra-Patev S."/>
            <person name="Naranjo-Ortiz M."/>
            <person name="Looney B."/>
            <person name="Konkel Z."/>
            <person name="Slot J.C."/>
            <person name="Sakamoto Y."/>
            <person name="Steenwyk J.L."/>
            <person name="Rokas A."/>
            <person name="Carro J."/>
            <person name="Camarero S."/>
            <person name="Ferreira P."/>
            <person name="Molpeceres G."/>
            <person name="Ruiz-Duenas F.J."/>
            <person name="Serrano A."/>
            <person name="Henrissat B."/>
            <person name="Drula E."/>
            <person name="Hughes K.W."/>
            <person name="Mata J.L."/>
            <person name="Ishikawa N.K."/>
            <person name="Vargas-Isla R."/>
            <person name="Ushijima S."/>
            <person name="Smith C.A."/>
            <person name="Ahrendt S."/>
            <person name="Andreopoulos W."/>
            <person name="He G."/>
            <person name="Labutti K."/>
            <person name="Lipzen A."/>
            <person name="Ng V."/>
            <person name="Sandor L."/>
            <person name="Barry K."/>
            <person name="Martinez A.T."/>
            <person name="Xiao Y."/>
            <person name="Gibbons J.G."/>
            <person name="Terashima K."/>
            <person name="Hibbett D.S."/>
            <person name="Grigoriev I.V."/>
        </authorList>
    </citation>
    <scope>NUCLEOTIDE SEQUENCE</scope>
    <source>
        <strain evidence="2">TFB10827</strain>
    </source>
</reference>
<keyword evidence="3" id="KW-1185">Reference proteome</keyword>
<dbReference type="Proteomes" id="UP001163828">
    <property type="component" value="Unassembled WGS sequence"/>
</dbReference>
<feature type="chain" id="PRO_5047127261" description="Secreted protein" evidence="1">
    <location>
        <begin position="22"/>
        <end position="76"/>
    </location>
</feature>
<protein>
    <recommendedName>
        <fullName evidence="4">Secreted protein</fullName>
    </recommendedName>
</protein>